<sequence>MAVMMDMELENIVANTVLLKAREGNNTRKGKSKKWRKMLSFPAVSDAVCESLNQSIEKTYPAVVQKQPIGQRLFTEFCQSKEELRNCVEFLKLVRRYDLTIEGKRAIAKHIRDEFLIPRNQLKFSSDESADENPSSPRERPALPDLELPPDPLTGQPISSSDPSSVAIAKKELDLLLSSEYLNEFPHTDDRRDEIFTDVRSKISSYLSKDPFQEFLQSTYFNRFIQWKALEQQKVDKNTFRQYRVLGKGGFGEVCACQVRATGKLYACKRLEKKRIKKKHCEFAALNEKRILESINSRFVVSLGYAYATKHALHLVLTIMNGGDLKFHIHSMKHITEECAIFYAAQICCGLEDLHNEGILYRDLKPENCLLDDRGNVRISDLGLAVKLKAGEDTVKGRVGTIGYMAPEVIRNERYSFGVDWFGLGCILYELITGFGPFRTRGESVKREEVDRRVLNDDPNWERIPSTNKYPSEAKEIISRLISKEPATRLGCRRAFKSNAREVQLHPFFKSISFKRLRVGLINPPFKPDPKAVYAKDVLDIEQFSTVKGITIENRDEEFYSRFDTGPVSHAWQKEILETVFDDINNAEDLPKPVERPRNSLRRAFRIALDCFNTNSTPPAETLCTYFQASKKAETSSISLKSCSGQVHQIDAKDIKDLEVLESTPPRSAEDSSTSSSNEPIQFDDPSILNIGPIPEELRLKNLASQQAPALEVSASDKLKTSDRNGHSPPMTFYHEPSSSHQYQPNARPTPQAAQAYTWQQTNSLMMNRWREKNSHSPNRRNGQRQNGRNGRQNFPRDETFATNAADLAEDFNFEASNQLFDKQQVYGEMNMNGSDDFNTRPPGRQGEVKFRHDENVMDAYNAKYGGTEYESTPGTQSPVTVPQWRCKDNSRDRIAAHGNAHDLRQKIFASLVAKADERRDFIHTLATTTTSFILEKVQSQSDILFFLGPTGYAGDISLVICKMASKLGHRCYIYTCPFLESSNRPLSDKLKGLTSLPNIERVFDSNLPNKIDLFISAAASEDFKFQAWFLEVQDTLRQMHVKNKMLIDPSGKDQVFSSNDWAIYSLLAPSVDFSSLVKASFILEGCLDAALYPDDAQKPPLRKLLNQIY</sequence>
<evidence type="ECO:0000256" key="1">
    <source>
        <dbReference type="ARBA" id="ARBA00009793"/>
    </source>
</evidence>
<dbReference type="PROSITE" id="PS50132">
    <property type="entry name" value="RGS"/>
    <property type="match status" value="1"/>
</dbReference>
<feature type="compositionally biased region" description="Polar residues" evidence="8">
    <location>
        <begin position="737"/>
        <end position="754"/>
    </location>
</feature>
<dbReference type="PROSITE" id="PS00107">
    <property type="entry name" value="PROTEIN_KINASE_ATP"/>
    <property type="match status" value="1"/>
</dbReference>
<evidence type="ECO:0000259" key="12">
    <source>
        <dbReference type="PROSITE" id="PS51512"/>
    </source>
</evidence>
<keyword evidence="4 7" id="KW-0547">Nucleotide-binding</keyword>
<proteinExistence type="inferred from homology"/>
<evidence type="ECO:0000259" key="11">
    <source>
        <dbReference type="PROSITE" id="PS51285"/>
    </source>
</evidence>
<evidence type="ECO:0000256" key="5">
    <source>
        <dbReference type="ARBA" id="ARBA00022777"/>
    </source>
</evidence>
<accession>A0ABN7SS91</accession>
<protein>
    <submittedName>
        <fullName evidence="13">Oidioi.mRNA.OKI2018_I69.chr1.g2824.t1.cds</fullName>
    </submittedName>
</protein>
<dbReference type="InterPro" id="IPR000239">
    <property type="entry name" value="GPCR_kinase"/>
</dbReference>
<feature type="domain" description="Protein kinase" evidence="9">
    <location>
        <begin position="240"/>
        <end position="509"/>
    </location>
</feature>
<feature type="domain" description="RGS" evidence="10">
    <location>
        <begin position="66"/>
        <end position="225"/>
    </location>
</feature>
<dbReference type="InterPro" id="IPR016137">
    <property type="entry name" value="RGS"/>
</dbReference>
<evidence type="ECO:0000256" key="8">
    <source>
        <dbReference type="SAM" id="MobiDB-lite"/>
    </source>
</evidence>
<feature type="compositionally biased region" description="Basic and acidic residues" evidence="8">
    <location>
        <begin position="715"/>
        <end position="726"/>
    </location>
</feature>
<dbReference type="SUPFAM" id="SSF56112">
    <property type="entry name" value="Protein kinase-like (PK-like)"/>
    <property type="match status" value="1"/>
</dbReference>
<dbReference type="InterPro" id="IPR044926">
    <property type="entry name" value="RGS_subdomain_2"/>
</dbReference>
<keyword evidence="14" id="KW-1185">Reference proteome</keyword>
<reference evidence="13 14" key="1">
    <citation type="submission" date="2021-04" db="EMBL/GenBank/DDBJ databases">
        <authorList>
            <person name="Bliznina A."/>
        </authorList>
    </citation>
    <scope>NUCLEOTIDE SEQUENCE [LARGE SCALE GENOMIC DNA]</scope>
</reference>
<feature type="region of interest" description="Disordered" evidence="8">
    <location>
        <begin position="125"/>
        <end position="164"/>
    </location>
</feature>
<dbReference type="InterPro" id="IPR000961">
    <property type="entry name" value="AGC-kinase_C"/>
</dbReference>
<dbReference type="PROSITE" id="PS50011">
    <property type="entry name" value="PROTEIN_KINASE_DOM"/>
    <property type="match status" value="1"/>
</dbReference>
<dbReference type="PROSITE" id="PS51285">
    <property type="entry name" value="AGC_KINASE_CTER"/>
    <property type="match status" value="1"/>
</dbReference>
<keyword evidence="2" id="KW-0723">Serine/threonine-protein kinase</keyword>
<feature type="compositionally biased region" description="Low complexity" evidence="8">
    <location>
        <begin position="784"/>
        <end position="794"/>
    </location>
</feature>
<evidence type="ECO:0000256" key="2">
    <source>
        <dbReference type="ARBA" id="ARBA00022527"/>
    </source>
</evidence>
<evidence type="ECO:0000256" key="7">
    <source>
        <dbReference type="PROSITE-ProRule" id="PRU10141"/>
    </source>
</evidence>
<comment type="similarity">
    <text evidence="1">Belongs to the protein kinase superfamily. AGC Ser/Thr protein kinase family. GPRK subfamily.</text>
</comment>
<evidence type="ECO:0000256" key="3">
    <source>
        <dbReference type="ARBA" id="ARBA00022679"/>
    </source>
</evidence>
<feature type="region of interest" description="Disordered" evidence="8">
    <location>
        <begin position="711"/>
        <end position="754"/>
    </location>
</feature>
<dbReference type="PROSITE" id="PS51512">
    <property type="entry name" value="DFDF"/>
    <property type="match status" value="1"/>
</dbReference>
<dbReference type="PANTHER" id="PTHR24355">
    <property type="entry name" value="G PROTEIN-COUPLED RECEPTOR KINASE/RIBOSOMAL PROTEIN S6 KINASE"/>
    <property type="match status" value="1"/>
</dbReference>
<evidence type="ECO:0000256" key="6">
    <source>
        <dbReference type="ARBA" id="ARBA00022840"/>
    </source>
</evidence>
<dbReference type="SMART" id="SM00315">
    <property type="entry name" value="RGS"/>
    <property type="match status" value="1"/>
</dbReference>
<dbReference type="Proteomes" id="UP001158576">
    <property type="component" value="Chromosome 1"/>
</dbReference>
<evidence type="ECO:0000313" key="13">
    <source>
        <dbReference type="EMBL" id="CAG5106397.1"/>
    </source>
</evidence>
<dbReference type="Gene3D" id="3.30.200.20">
    <property type="entry name" value="Phosphorylase Kinase, domain 1"/>
    <property type="match status" value="1"/>
</dbReference>
<dbReference type="PRINTS" id="PR00717">
    <property type="entry name" value="GPCRKINASE"/>
</dbReference>
<dbReference type="InterPro" id="IPR000719">
    <property type="entry name" value="Prot_kinase_dom"/>
</dbReference>
<feature type="domain" description="AGC-kinase C-terminal" evidence="11">
    <location>
        <begin position="510"/>
        <end position="575"/>
    </location>
</feature>
<evidence type="ECO:0000259" key="9">
    <source>
        <dbReference type="PROSITE" id="PS50011"/>
    </source>
</evidence>
<dbReference type="SMART" id="SM00220">
    <property type="entry name" value="S_TKc"/>
    <property type="match status" value="1"/>
</dbReference>
<dbReference type="InterPro" id="IPR008271">
    <property type="entry name" value="Ser/Thr_kinase_AS"/>
</dbReference>
<dbReference type="EMBL" id="OU015566">
    <property type="protein sequence ID" value="CAG5106397.1"/>
    <property type="molecule type" value="Genomic_DNA"/>
</dbReference>
<dbReference type="PROSITE" id="PS00108">
    <property type="entry name" value="PROTEIN_KINASE_ST"/>
    <property type="match status" value="1"/>
</dbReference>
<dbReference type="Pfam" id="PF00069">
    <property type="entry name" value="Pkinase"/>
    <property type="match status" value="1"/>
</dbReference>
<evidence type="ECO:0000313" key="14">
    <source>
        <dbReference type="Proteomes" id="UP001158576"/>
    </source>
</evidence>
<dbReference type="Gene3D" id="1.10.510.10">
    <property type="entry name" value="Transferase(Phosphotransferase) domain 1"/>
    <property type="match status" value="1"/>
</dbReference>
<dbReference type="Gene3D" id="1.10.167.10">
    <property type="entry name" value="Regulator of G-protein Signalling 4, domain 2"/>
    <property type="match status" value="2"/>
</dbReference>
<keyword evidence="6 7" id="KW-0067">ATP-binding</keyword>
<dbReference type="SMART" id="SM00133">
    <property type="entry name" value="S_TK_X"/>
    <property type="match status" value="1"/>
</dbReference>
<dbReference type="CDD" id="cd05605">
    <property type="entry name" value="STKc_GRK4_like"/>
    <property type="match status" value="1"/>
</dbReference>
<gene>
    <name evidence="13" type="ORF">OKIOD_LOCUS11589</name>
</gene>
<name>A0ABN7SS91_OIKDI</name>
<evidence type="ECO:0000259" key="10">
    <source>
        <dbReference type="PROSITE" id="PS50132"/>
    </source>
</evidence>
<feature type="domain" description="DFDF" evidence="12">
    <location>
        <begin position="800"/>
        <end position="836"/>
    </location>
</feature>
<feature type="region of interest" description="Disordered" evidence="8">
    <location>
        <begin position="772"/>
        <end position="797"/>
    </location>
</feature>
<dbReference type="PANTHER" id="PTHR24355:SF28">
    <property type="entry name" value="G PROTEIN-COUPLED RECEPTOR KINASE 2"/>
    <property type="match status" value="1"/>
</dbReference>
<keyword evidence="3" id="KW-0808">Transferase</keyword>
<dbReference type="InterPro" id="IPR036305">
    <property type="entry name" value="RGS_sf"/>
</dbReference>
<dbReference type="InterPro" id="IPR011009">
    <property type="entry name" value="Kinase-like_dom_sf"/>
</dbReference>
<dbReference type="SUPFAM" id="SSF48097">
    <property type="entry name" value="Regulator of G-protein signaling, RGS"/>
    <property type="match status" value="1"/>
</dbReference>
<feature type="binding site" evidence="7">
    <location>
        <position position="278"/>
    </location>
    <ligand>
        <name>ATP</name>
        <dbReference type="ChEBI" id="CHEBI:30616"/>
    </ligand>
</feature>
<keyword evidence="5" id="KW-0418">Kinase</keyword>
<dbReference type="InterPro" id="IPR017441">
    <property type="entry name" value="Protein_kinase_ATP_BS"/>
</dbReference>
<dbReference type="InterPro" id="IPR025762">
    <property type="entry name" value="DFDF"/>
</dbReference>
<feature type="region of interest" description="Disordered" evidence="8">
    <location>
        <begin position="657"/>
        <end position="690"/>
    </location>
</feature>
<organism evidence="13 14">
    <name type="scientific">Oikopleura dioica</name>
    <name type="common">Tunicate</name>
    <dbReference type="NCBI Taxonomy" id="34765"/>
    <lineage>
        <taxon>Eukaryota</taxon>
        <taxon>Metazoa</taxon>
        <taxon>Chordata</taxon>
        <taxon>Tunicata</taxon>
        <taxon>Appendicularia</taxon>
        <taxon>Copelata</taxon>
        <taxon>Oikopleuridae</taxon>
        <taxon>Oikopleura</taxon>
    </lineage>
</organism>
<evidence type="ECO:0000256" key="4">
    <source>
        <dbReference type="ARBA" id="ARBA00022741"/>
    </source>
</evidence>